<name>A0A552HJN7_MICVR</name>
<evidence type="ECO:0000313" key="1">
    <source>
        <dbReference type="EMBL" id="TRU71463.1"/>
    </source>
</evidence>
<protein>
    <recommendedName>
        <fullName evidence="3">CopG family transcriptional regulator</fullName>
    </recommendedName>
</protein>
<evidence type="ECO:0000313" key="2">
    <source>
        <dbReference type="Proteomes" id="UP000320674"/>
    </source>
</evidence>
<reference evidence="1 2" key="1">
    <citation type="submission" date="2019-01" db="EMBL/GenBank/DDBJ databases">
        <title>Coherence of Microcystis species and biogeography revealed through population genomics.</title>
        <authorList>
            <person name="Perez-Carrascal O.M."/>
            <person name="Terrat Y."/>
            <person name="Giani A."/>
            <person name="Fortin N."/>
            <person name="Tromas N."/>
            <person name="Shapiro B.J."/>
        </authorList>
    </citation>
    <scope>NUCLEOTIDE SEQUENCE [LARGE SCALE GENOMIC DNA]</scope>
    <source>
        <strain evidence="1">Mv_BB_P_19951000_S68D</strain>
    </source>
</reference>
<dbReference type="EMBL" id="SFAZ01000216">
    <property type="protein sequence ID" value="TRU71463.1"/>
    <property type="molecule type" value="Genomic_DNA"/>
</dbReference>
<accession>A0A552HJN7</accession>
<evidence type="ECO:0008006" key="3">
    <source>
        <dbReference type="Google" id="ProtNLM"/>
    </source>
</evidence>
<organism evidence="1 2">
    <name type="scientific">Microcystis viridis Mv_BB_P_19951000_S68D</name>
    <dbReference type="NCBI Taxonomy" id="2486270"/>
    <lineage>
        <taxon>Bacteria</taxon>
        <taxon>Bacillati</taxon>
        <taxon>Cyanobacteriota</taxon>
        <taxon>Cyanophyceae</taxon>
        <taxon>Oscillatoriophycideae</taxon>
        <taxon>Chroococcales</taxon>
        <taxon>Microcystaceae</taxon>
        <taxon>Microcystis</taxon>
    </lineage>
</organism>
<comment type="caution">
    <text evidence="1">The sequence shown here is derived from an EMBL/GenBank/DDBJ whole genome shotgun (WGS) entry which is preliminary data.</text>
</comment>
<dbReference type="Proteomes" id="UP000320674">
    <property type="component" value="Unassembled WGS sequence"/>
</dbReference>
<sequence>MEITIHLNDEQREKLSYIQQNSDLNVETLLNDAIDQQYGALNSSTSNSLEILRKSGFIGCSAGESDLSSNYKTILAQEWSEKYDNR</sequence>
<dbReference type="AlphaFoldDB" id="A0A552HJN7"/>
<proteinExistence type="predicted"/>
<gene>
    <name evidence="1" type="ORF">EWV77_15095</name>
</gene>